<keyword evidence="3" id="KW-1185">Reference proteome</keyword>
<dbReference type="InterPro" id="IPR049500">
    <property type="entry name" value="Peptidase_M50B-like"/>
</dbReference>
<keyword evidence="1" id="KW-0472">Membrane</keyword>
<accession>A0A7D4CDB1</accession>
<feature type="transmembrane region" description="Helical" evidence="1">
    <location>
        <begin position="99"/>
        <end position="124"/>
    </location>
</feature>
<dbReference type="AlphaFoldDB" id="A0A7D4CDB1"/>
<feature type="transmembrane region" description="Helical" evidence="1">
    <location>
        <begin position="157"/>
        <end position="174"/>
    </location>
</feature>
<gene>
    <name evidence="2" type="ORF">HQR01_09015</name>
</gene>
<feature type="transmembrane region" description="Helical" evidence="1">
    <location>
        <begin position="131"/>
        <end position="151"/>
    </location>
</feature>
<feature type="transmembrane region" description="Helical" evidence="1">
    <location>
        <begin position="228"/>
        <end position="247"/>
    </location>
</feature>
<dbReference type="Pfam" id="PF13398">
    <property type="entry name" value="Peptidase_M50B"/>
    <property type="match status" value="1"/>
</dbReference>
<feature type="transmembrane region" description="Helical" evidence="1">
    <location>
        <begin position="181"/>
        <end position="198"/>
    </location>
</feature>
<dbReference type="PANTHER" id="PTHR33979:SF2">
    <property type="entry name" value="PEPTIDASE M50B-LIKE-DOMAIN-CONTAINING PROTEIN"/>
    <property type="match status" value="1"/>
</dbReference>
<protein>
    <submittedName>
        <fullName evidence="2">M50 family metallopeptidase</fullName>
    </submittedName>
</protein>
<dbReference type="KEGG" id="emv:HQR01_09015"/>
<dbReference type="PANTHER" id="PTHR33979">
    <property type="entry name" value="OS02G0221600 PROTEIN"/>
    <property type="match status" value="1"/>
</dbReference>
<sequence>MSENRNPIVAPARWGLPYSEDQSNAVIKREQTYILAFAVLTILAWQTEFGTLALMPFTLLSTWWHEMAHGLTAAALGADFERLVIFANGSGYAESSGRLWAVGQAIVSAAGLLGPSLAGSLMIIASRSRRATRLVLLGLGAALLISTLIWVRSLTGWIVLPIFGLAAFAIALRGTEKWQRIAVEFLGVQGAISVYQHIGYLFSPGGVVDGQIVRSDTGQIADALFLPYWVWGGLITAAILAMVWKALQIAARI</sequence>
<dbReference type="RefSeq" id="WP_173214455.1">
    <property type="nucleotide sequence ID" value="NZ_CP053921.1"/>
</dbReference>
<dbReference type="Proteomes" id="UP000504693">
    <property type="component" value="Chromosome"/>
</dbReference>
<evidence type="ECO:0000313" key="3">
    <source>
        <dbReference type="Proteomes" id="UP000504693"/>
    </source>
</evidence>
<dbReference type="EMBL" id="CP053921">
    <property type="protein sequence ID" value="QKG71489.1"/>
    <property type="molecule type" value="Genomic_DNA"/>
</dbReference>
<evidence type="ECO:0000256" key="1">
    <source>
        <dbReference type="SAM" id="Phobius"/>
    </source>
</evidence>
<feature type="transmembrane region" description="Helical" evidence="1">
    <location>
        <begin position="33"/>
        <end position="57"/>
    </location>
</feature>
<name>A0A7D4CDB1_9SPHN</name>
<keyword evidence="1" id="KW-0812">Transmembrane</keyword>
<evidence type="ECO:0000313" key="2">
    <source>
        <dbReference type="EMBL" id="QKG71489.1"/>
    </source>
</evidence>
<organism evidence="2 3">
    <name type="scientific">Erythrobacter mangrovi</name>
    <dbReference type="NCBI Taxonomy" id="2739433"/>
    <lineage>
        <taxon>Bacteria</taxon>
        <taxon>Pseudomonadati</taxon>
        <taxon>Pseudomonadota</taxon>
        <taxon>Alphaproteobacteria</taxon>
        <taxon>Sphingomonadales</taxon>
        <taxon>Erythrobacteraceae</taxon>
        <taxon>Erythrobacter/Porphyrobacter group</taxon>
        <taxon>Erythrobacter</taxon>
    </lineage>
</organism>
<reference evidence="2 3" key="1">
    <citation type="submission" date="2020-05" db="EMBL/GenBank/DDBJ databases">
        <title>Erythrobacter mangrovi sp. nov., isolated from rhizosphere soil of mangrove plant (Kandelia candel).</title>
        <authorList>
            <person name="Ye Y.H."/>
        </authorList>
    </citation>
    <scope>NUCLEOTIDE SEQUENCE [LARGE SCALE GENOMIC DNA]</scope>
    <source>
        <strain evidence="2 3">EB310</strain>
    </source>
</reference>
<keyword evidence="1" id="KW-1133">Transmembrane helix</keyword>
<proteinExistence type="predicted"/>